<accession>A0A8X6JWJ3</accession>
<evidence type="ECO:0000313" key="3">
    <source>
        <dbReference type="Proteomes" id="UP000887013"/>
    </source>
</evidence>
<dbReference type="Proteomes" id="UP000887013">
    <property type="component" value="Unassembled WGS sequence"/>
</dbReference>
<name>A0A8X6JWJ3_NEPPI</name>
<organism evidence="2 3">
    <name type="scientific">Nephila pilipes</name>
    <name type="common">Giant wood spider</name>
    <name type="synonym">Nephila maculata</name>
    <dbReference type="NCBI Taxonomy" id="299642"/>
    <lineage>
        <taxon>Eukaryota</taxon>
        <taxon>Metazoa</taxon>
        <taxon>Ecdysozoa</taxon>
        <taxon>Arthropoda</taxon>
        <taxon>Chelicerata</taxon>
        <taxon>Arachnida</taxon>
        <taxon>Araneae</taxon>
        <taxon>Araneomorphae</taxon>
        <taxon>Entelegynae</taxon>
        <taxon>Araneoidea</taxon>
        <taxon>Nephilidae</taxon>
        <taxon>Nephila</taxon>
    </lineage>
</organism>
<keyword evidence="3" id="KW-1185">Reference proteome</keyword>
<evidence type="ECO:0000256" key="1">
    <source>
        <dbReference type="SAM" id="MobiDB-lite"/>
    </source>
</evidence>
<dbReference type="EMBL" id="BMAW01047998">
    <property type="protein sequence ID" value="GFS63701.1"/>
    <property type="molecule type" value="Genomic_DNA"/>
</dbReference>
<sequence length="178" mass="19976">MVIEYESRINNPCQMKGPTLELVPATQHHERMLKLTRTLTVPSYSTNDLSLQPGMNWLQSKAEIQLQSSLRAAVSCYFAYVKADGGKHNARKFQKSQHQIHVATVWGPYVRPFPSARAPRGGSWPIPDPEQSTNRLESYRSRPTAVCHSSLSRGEAPTPLWEEEKGVVVHESRALVGI</sequence>
<reference evidence="2" key="1">
    <citation type="submission" date="2020-08" db="EMBL/GenBank/DDBJ databases">
        <title>Multicomponent nature underlies the extraordinary mechanical properties of spider dragline silk.</title>
        <authorList>
            <person name="Kono N."/>
            <person name="Nakamura H."/>
            <person name="Mori M."/>
            <person name="Yoshida Y."/>
            <person name="Ohtoshi R."/>
            <person name="Malay A.D."/>
            <person name="Moran D.A.P."/>
            <person name="Tomita M."/>
            <person name="Numata K."/>
            <person name="Arakawa K."/>
        </authorList>
    </citation>
    <scope>NUCLEOTIDE SEQUENCE</scope>
</reference>
<evidence type="ECO:0000313" key="2">
    <source>
        <dbReference type="EMBL" id="GFS63701.1"/>
    </source>
</evidence>
<protein>
    <submittedName>
        <fullName evidence="2">Uncharacterized protein</fullName>
    </submittedName>
</protein>
<dbReference type="AlphaFoldDB" id="A0A8X6JWJ3"/>
<gene>
    <name evidence="2" type="ORF">NPIL_350921</name>
</gene>
<feature type="region of interest" description="Disordered" evidence="1">
    <location>
        <begin position="117"/>
        <end position="140"/>
    </location>
</feature>
<comment type="caution">
    <text evidence="2">The sequence shown here is derived from an EMBL/GenBank/DDBJ whole genome shotgun (WGS) entry which is preliminary data.</text>
</comment>
<proteinExistence type="predicted"/>